<name>A0A4R5UAX6_9HYPH</name>
<dbReference type="Pfam" id="PF00205">
    <property type="entry name" value="TPP_enzyme_M"/>
    <property type="match status" value="1"/>
</dbReference>
<dbReference type="PANTHER" id="PTHR18968:SF13">
    <property type="entry name" value="ACETOLACTATE SYNTHASE CATALYTIC SUBUNIT, MITOCHONDRIAL"/>
    <property type="match status" value="1"/>
</dbReference>
<comment type="caution">
    <text evidence="7">The sequence shown here is derived from an EMBL/GenBank/DDBJ whole genome shotgun (WGS) entry which is preliminary data.</text>
</comment>
<reference evidence="7 8" key="1">
    <citation type="submission" date="2019-03" db="EMBL/GenBank/DDBJ databases">
        <title>Rhizobium sp. nov., an bacterium isolated from biocrust in Mu Us Desert.</title>
        <authorList>
            <person name="Lixiong L."/>
        </authorList>
    </citation>
    <scope>NUCLEOTIDE SEQUENCE [LARGE SCALE GENOMIC DNA]</scope>
    <source>
        <strain evidence="7 8">SPY-1</strain>
    </source>
</reference>
<accession>A0A4R5UAX6</accession>
<evidence type="ECO:0000259" key="6">
    <source>
        <dbReference type="Pfam" id="PF02776"/>
    </source>
</evidence>
<dbReference type="GO" id="GO:0009097">
    <property type="term" value="P:isoleucine biosynthetic process"/>
    <property type="evidence" value="ECO:0007669"/>
    <property type="project" value="TreeGrafter"/>
</dbReference>
<dbReference type="InterPro" id="IPR012000">
    <property type="entry name" value="Thiamin_PyroP_enz_cen_dom"/>
</dbReference>
<dbReference type="InterPro" id="IPR029061">
    <property type="entry name" value="THDP-binding"/>
</dbReference>
<dbReference type="EMBL" id="SMTL01000005">
    <property type="protein sequence ID" value="TDK32198.1"/>
    <property type="molecule type" value="Genomic_DNA"/>
</dbReference>
<dbReference type="InterPro" id="IPR012001">
    <property type="entry name" value="Thiamin_PyroP_enz_TPP-bd_dom"/>
</dbReference>
<dbReference type="Pfam" id="PF02775">
    <property type="entry name" value="TPP_enzyme_C"/>
    <property type="match status" value="1"/>
</dbReference>
<keyword evidence="2 3" id="KW-0786">Thiamine pyrophosphate</keyword>
<evidence type="ECO:0000259" key="5">
    <source>
        <dbReference type="Pfam" id="PF02775"/>
    </source>
</evidence>
<dbReference type="InterPro" id="IPR029035">
    <property type="entry name" value="DHS-like_NAD/FAD-binding_dom"/>
</dbReference>
<organism evidence="7 8">
    <name type="scientific">Rhizobium deserti</name>
    <dbReference type="NCBI Taxonomy" id="2547961"/>
    <lineage>
        <taxon>Bacteria</taxon>
        <taxon>Pseudomonadati</taxon>
        <taxon>Pseudomonadota</taxon>
        <taxon>Alphaproteobacteria</taxon>
        <taxon>Hyphomicrobiales</taxon>
        <taxon>Rhizobiaceae</taxon>
        <taxon>Rhizobium/Agrobacterium group</taxon>
        <taxon>Rhizobium</taxon>
    </lineage>
</organism>
<dbReference type="Gene3D" id="3.40.50.1220">
    <property type="entry name" value="TPP-binding domain"/>
    <property type="match status" value="1"/>
</dbReference>
<dbReference type="CDD" id="cd07035">
    <property type="entry name" value="TPP_PYR_POX_like"/>
    <property type="match status" value="1"/>
</dbReference>
<dbReference type="OrthoDB" id="7534569at2"/>
<dbReference type="Gene3D" id="3.40.50.970">
    <property type="match status" value="2"/>
</dbReference>
<dbReference type="GO" id="GO:0003984">
    <property type="term" value="F:acetolactate synthase activity"/>
    <property type="evidence" value="ECO:0007669"/>
    <property type="project" value="TreeGrafter"/>
</dbReference>
<protein>
    <submittedName>
        <fullName evidence="7">Thiamine pyrophosphate-binding protein</fullName>
    </submittedName>
</protein>
<dbReference type="GO" id="GO:0000287">
    <property type="term" value="F:magnesium ion binding"/>
    <property type="evidence" value="ECO:0007669"/>
    <property type="project" value="InterPro"/>
</dbReference>
<feature type="domain" description="Thiamine pyrophosphate enzyme N-terminal TPP-binding" evidence="6">
    <location>
        <begin position="29"/>
        <end position="140"/>
    </location>
</feature>
<evidence type="ECO:0000256" key="3">
    <source>
        <dbReference type="RuleBase" id="RU362132"/>
    </source>
</evidence>
<evidence type="ECO:0000259" key="4">
    <source>
        <dbReference type="Pfam" id="PF00205"/>
    </source>
</evidence>
<evidence type="ECO:0000256" key="2">
    <source>
        <dbReference type="ARBA" id="ARBA00023052"/>
    </source>
</evidence>
<dbReference type="Proteomes" id="UP000295238">
    <property type="component" value="Unassembled WGS sequence"/>
</dbReference>
<dbReference type="GO" id="GO:0005948">
    <property type="term" value="C:acetolactate synthase complex"/>
    <property type="evidence" value="ECO:0007669"/>
    <property type="project" value="TreeGrafter"/>
</dbReference>
<dbReference type="GO" id="GO:0030976">
    <property type="term" value="F:thiamine pyrophosphate binding"/>
    <property type="evidence" value="ECO:0007669"/>
    <property type="project" value="InterPro"/>
</dbReference>
<dbReference type="PANTHER" id="PTHR18968">
    <property type="entry name" value="THIAMINE PYROPHOSPHATE ENZYMES"/>
    <property type="match status" value="1"/>
</dbReference>
<dbReference type="SUPFAM" id="SSF52518">
    <property type="entry name" value="Thiamin diphosphate-binding fold (THDP-binding)"/>
    <property type="match status" value="2"/>
</dbReference>
<dbReference type="GO" id="GO:0009099">
    <property type="term" value="P:L-valine biosynthetic process"/>
    <property type="evidence" value="ECO:0007669"/>
    <property type="project" value="TreeGrafter"/>
</dbReference>
<dbReference type="InterPro" id="IPR011766">
    <property type="entry name" value="TPP_enzyme_TPP-bd"/>
</dbReference>
<dbReference type="AlphaFoldDB" id="A0A4R5UAX6"/>
<gene>
    <name evidence="7" type="ORF">E2F50_17875</name>
</gene>
<dbReference type="InterPro" id="IPR045229">
    <property type="entry name" value="TPP_enz"/>
</dbReference>
<comment type="similarity">
    <text evidence="1 3">Belongs to the TPP enzyme family.</text>
</comment>
<evidence type="ECO:0000313" key="8">
    <source>
        <dbReference type="Proteomes" id="UP000295238"/>
    </source>
</evidence>
<proteinExistence type="inferred from homology"/>
<feature type="domain" description="Thiamine pyrophosphate enzyme central" evidence="4">
    <location>
        <begin position="226"/>
        <end position="316"/>
    </location>
</feature>
<dbReference type="RefSeq" id="WP_133317538.1">
    <property type="nucleotide sequence ID" value="NZ_SMTL01000005.1"/>
</dbReference>
<evidence type="ECO:0000313" key="7">
    <source>
        <dbReference type="EMBL" id="TDK32198.1"/>
    </source>
</evidence>
<dbReference type="Pfam" id="PF02776">
    <property type="entry name" value="TPP_enzyme_N"/>
    <property type="match status" value="1"/>
</dbReference>
<dbReference type="SUPFAM" id="SSF52467">
    <property type="entry name" value="DHS-like NAD/FAD-binding domain"/>
    <property type="match status" value="1"/>
</dbReference>
<dbReference type="GO" id="GO:0050660">
    <property type="term" value="F:flavin adenine dinucleotide binding"/>
    <property type="evidence" value="ECO:0007669"/>
    <property type="project" value="TreeGrafter"/>
</dbReference>
<feature type="domain" description="Thiamine pyrophosphate enzyme TPP-binding" evidence="5">
    <location>
        <begin position="428"/>
        <end position="578"/>
    </location>
</feature>
<evidence type="ECO:0000256" key="1">
    <source>
        <dbReference type="ARBA" id="ARBA00007812"/>
    </source>
</evidence>
<keyword evidence="8" id="KW-1185">Reference proteome</keyword>
<sequence>MNTRVTAQDSTALANKELPVASNGTALFGSDLIAHTLRSLDIPFIALVPGASFRGLHDSLVNYLGNTSPQMLVCLHEEHSVAIAHGYAKVTGKPIAAAVHSNVGLMHATMAIFNAWCDRMPVLVIGATGPVDAAKRRPWIDWIHTAADQGAIVRPYVKWDNQPASPLAAREAIVRAKWISETLPAGPVYVNLDAGLQEDRLEAMPAPLDISRMAAHISHAPGEVDVERVAALLKDAKRPIILAGRVSRDRKAWDERVALAEKLGARVLTDLKIGASFPTDHPLMLSPPAIFPSSSALEAIRDADVVLDLDWVAPAGVLPPEAGFSGKLIRVSLDHHIHNGWSMDHQAMPLADLLIAADPDQMVFALNRRLDVNVESGASQGLDAPAEQAASDGAPLSVPDLAYELRRALIGKHVSLTHLPLSWDGGCWPFRDPLDFLGSDGGGGIGGGPGIAVGAALALRGTGRMPVAICGDGDFLMGATAVWTAVHYRIPMLMVIANNRSFYNDEVHQERMARMRGRPVENKWIGQRMDDPEVDIAAVARAQGATAFGPVKDREALTKAYQEAIAIVDAGGVAVVEVHVEPGYTPAMASGLTREHAGHGGGRS</sequence>